<dbReference type="Proteomes" id="UP001589773">
    <property type="component" value="Unassembled WGS sequence"/>
</dbReference>
<accession>A0ABV6FC39</accession>
<organism evidence="1 2">
    <name type="scientific">Massilia consociata</name>
    <dbReference type="NCBI Taxonomy" id="760117"/>
    <lineage>
        <taxon>Bacteria</taxon>
        <taxon>Pseudomonadati</taxon>
        <taxon>Pseudomonadota</taxon>
        <taxon>Betaproteobacteria</taxon>
        <taxon>Burkholderiales</taxon>
        <taxon>Oxalobacteraceae</taxon>
        <taxon>Telluria group</taxon>
        <taxon>Massilia</taxon>
    </lineage>
</organism>
<dbReference type="EMBL" id="JBHLWP010000004">
    <property type="protein sequence ID" value="MFC0250937.1"/>
    <property type="molecule type" value="Genomic_DNA"/>
</dbReference>
<evidence type="ECO:0000313" key="1">
    <source>
        <dbReference type="EMBL" id="MFC0250937.1"/>
    </source>
</evidence>
<protein>
    <submittedName>
        <fullName evidence="1">HPr-rel-A system PqqD family peptide chaperone</fullName>
    </submittedName>
</protein>
<name>A0ABV6FC39_9BURK</name>
<comment type="caution">
    <text evidence="1">The sequence shown here is derived from an EMBL/GenBank/DDBJ whole genome shotgun (WGS) entry which is preliminary data.</text>
</comment>
<proteinExistence type="predicted"/>
<dbReference type="NCBIfam" id="TIGR04353">
    <property type="entry name" value="PqqD_rel_X"/>
    <property type="match status" value="1"/>
</dbReference>
<sequence>MWRVIHGQSLLYRRWDDEAVLYNDLSGATHLLGPAALCLLEALRAGPAGVDALSAVLLAEFEVDASSLPEELASLLDSLARLDLIEPCTC</sequence>
<dbReference type="InterPro" id="IPR008792">
    <property type="entry name" value="PQQD"/>
</dbReference>
<reference evidence="1 2" key="1">
    <citation type="submission" date="2024-09" db="EMBL/GenBank/DDBJ databases">
        <authorList>
            <person name="Sun Q."/>
            <person name="Mori K."/>
        </authorList>
    </citation>
    <scope>NUCLEOTIDE SEQUENCE [LARGE SCALE GENOMIC DNA]</scope>
    <source>
        <strain evidence="1 2">CCM 7792</strain>
    </source>
</reference>
<dbReference type="InterPro" id="IPR027599">
    <property type="entry name" value="PqqD-rel_X"/>
</dbReference>
<evidence type="ECO:0000313" key="2">
    <source>
        <dbReference type="Proteomes" id="UP001589773"/>
    </source>
</evidence>
<keyword evidence="2" id="KW-1185">Reference proteome</keyword>
<dbReference type="RefSeq" id="WP_379677715.1">
    <property type="nucleotide sequence ID" value="NZ_JBHLWP010000004.1"/>
</dbReference>
<gene>
    <name evidence="1" type="ORF">ACFFJK_03460</name>
</gene>
<dbReference type="Pfam" id="PF05402">
    <property type="entry name" value="PqqD"/>
    <property type="match status" value="1"/>
</dbReference>